<dbReference type="EMBL" id="CADIKH010000004">
    <property type="protein sequence ID" value="CAB3749584.1"/>
    <property type="molecule type" value="Genomic_DNA"/>
</dbReference>
<keyword evidence="3" id="KW-1185">Reference proteome</keyword>
<evidence type="ECO:0000313" key="2">
    <source>
        <dbReference type="EMBL" id="CAB3749584.1"/>
    </source>
</evidence>
<feature type="chain" id="PRO_5027027854" description="DUF4148 domain-containing protein" evidence="1">
    <location>
        <begin position="23"/>
        <end position="110"/>
    </location>
</feature>
<proteinExistence type="predicted"/>
<sequence>MKSLIHAVVAACAVTATTLVFAQTSTAPVTRAEVRADLVQVEQAGYQPAGNQREYPQNIQAAETKVAAQQDSATTAVGGVMMPGSSASGMRAPVVLSASGNDAGSVYQHH</sequence>
<dbReference type="AlphaFoldDB" id="A0A6J5D879"/>
<keyword evidence="1" id="KW-0732">Signal</keyword>
<evidence type="ECO:0000256" key="1">
    <source>
        <dbReference type="SAM" id="SignalP"/>
    </source>
</evidence>
<dbReference type="Pfam" id="PF13663">
    <property type="entry name" value="DUF4148"/>
    <property type="match status" value="1"/>
</dbReference>
<gene>
    <name evidence="2" type="ORF">LMG29542_01037</name>
</gene>
<protein>
    <recommendedName>
        <fullName evidence="4">DUF4148 domain-containing protein</fullName>
    </recommendedName>
</protein>
<dbReference type="Proteomes" id="UP000494363">
    <property type="component" value="Unassembled WGS sequence"/>
</dbReference>
<name>A0A6J5D879_9BURK</name>
<organism evidence="2 3">
    <name type="scientific">Paraburkholderia humisilvae</name>
    <dbReference type="NCBI Taxonomy" id="627669"/>
    <lineage>
        <taxon>Bacteria</taxon>
        <taxon>Pseudomonadati</taxon>
        <taxon>Pseudomonadota</taxon>
        <taxon>Betaproteobacteria</taxon>
        <taxon>Burkholderiales</taxon>
        <taxon>Burkholderiaceae</taxon>
        <taxon>Paraburkholderia</taxon>
    </lineage>
</organism>
<evidence type="ECO:0008006" key="4">
    <source>
        <dbReference type="Google" id="ProtNLM"/>
    </source>
</evidence>
<dbReference type="InterPro" id="IPR025421">
    <property type="entry name" value="DUF4148"/>
</dbReference>
<feature type="signal peptide" evidence="1">
    <location>
        <begin position="1"/>
        <end position="22"/>
    </location>
</feature>
<reference evidence="2 3" key="1">
    <citation type="submission" date="2020-04" db="EMBL/GenBank/DDBJ databases">
        <authorList>
            <person name="De Canck E."/>
        </authorList>
    </citation>
    <scope>NUCLEOTIDE SEQUENCE [LARGE SCALE GENOMIC DNA]</scope>
    <source>
        <strain evidence="2 3">LMG 29542</strain>
    </source>
</reference>
<accession>A0A6J5D879</accession>
<dbReference type="RefSeq" id="WP_175225388.1">
    <property type="nucleotide sequence ID" value="NZ_CADIKH010000004.1"/>
</dbReference>
<evidence type="ECO:0000313" key="3">
    <source>
        <dbReference type="Proteomes" id="UP000494363"/>
    </source>
</evidence>